<dbReference type="Proteomes" id="UP001060085">
    <property type="component" value="Linkage Group LG02"/>
</dbReference>
<protein>
    <submittedName>
        <fullName evidence="1">Uncharacterized protein</fullName>
    </submittedName>
</protein>
<sequence length="382" mass="43583">MDLKINGGDEFNFNRILARETSIGQSSRVYYRSPVEGVPFKWEKLPGTPKNQPEEEVIPPLSPPPQVQSKGLPSRPSFVDKLAKESNDDGRKVKFFWLWKKIKGNDLYRKVERLSRGKLGDGNFGLRRLNHHESCSSSSSTSTSTSSTWNSWINNNEVLESSSMRKEMVDGPFCCNPWNITPIMDEGNRRIYYCQEHKTAFAIENHGIGTTSSFLTKVLNRVSSVDHHQSFRLYNNQSSSNDDDDQEGIPFKWEMQPGRPKYPPEDEVIPPPSPPPALQSLSLPPLPRLNYADDDNEVEVKRSRRSRILVWIKNKKMHKVPFTTKRVGEISFRVSHNGNLAHRSSSSNSINSITNSKEGQLKLSKFRRDLFGGSFCFKPRII</sequence>
<reference evidence="2" key="1">
    <citation type="journal article" date="2023" name="Nat. Plants">
        <title>Single-cell RNA sequencing provides a high-resolution roadmap for understanding the multicellular compartmentation of specialized metabolism.</title>
        <authorList>
            <person name="Sun S."/>
            <person name="Shen X."/>
            <person name="Li Y."/>
            <person name="Li Y."/>
            <person name="Wang S."/>
            <person name="Li R."/>
            <person name="Zhang H."/>
            <person name="Shen G."/>
            <person name="Guo B."/>
            <person name="Wei J."/>
            <person name="Xu J."/>
            <person name="St-Pierre B."/>
            <person name="Chen S."/>
            <person name="Sun C."/>
        </authorList>
    </citation>
    <scope>NUCLEOTIDE SEQUENCE [LARGE SCALE GENOMIC DNA]</scope>
</reference>
<comment type="caution">
    <text evidence="1">The sequence shown here is derived from an EMBL/GenBank/DDBJ whole genome shotgun (WGS) entry which is preliminary data.</text>
</comment>
<evidence type="ECO:0000313" key="1">
    <source>
        <dbReference type="EMBL" id="KAI5675343.1"/>
    </source>
</evidence>
<organism evidence="1 2">
    <name type="scientific">Catharanthus roseus</name>
    <name type="common">Madagascar periwinkle</name>
    <name type="synonym">Vinca rosea</name>
    <dbReference type="NCBI Taxonomy" id="4058"/>
    <lineage>
        <taxon>Eukaryota</taxon>
        <taxon>Viridiplantae</taxon>
        <taxon>Streptophyta</taxon>
        <taxon>Embryophyta</taxon>
        <taxon>Tracheophyta</taxon>
        <taxon>Spermatophyta</taxon>
        <taxon>Magnoliopsida</taxon>
        <taxon>eudicotyledons</taxon>
        <taxon>Gunneridae</taxon>
        <taxon>Pentapetalae</taxon>
        <taxon>asterids</taxon>
        <taxon>lamiids</taxon>
        <taxon>Gentianales</taxon>
        <taxon>Apocynaceae</taxon>
        <taxon>Rauvolfioideae</taxon>
        <taxon>Vinceae</taxon>
        <taxon>Catharanthinae</taxon>
        <taxon>Catharanthus</taxon>
    </lineage>
</organism>
<accession>A0ACC0BS43</accession>
<dbReference type="EMBL" id="CM044702">
    <property type="protein sequence ID" value="KAI5675343.1"/>
    <property type="molecule type" value="Genomic_DNA"/>
</dbReference>
<keyword evidence="2" id="KW-1185">Reference proteome</keyword>
<name>A0ACC0BS43_CATRO</name>
<evidence type="ECO:0000313" key="2">
    <source>
        <dbReference type="Proteomes" id="UP001060085"/>
    </source>
</evidence>
<proteinExistence type="predicted"/>
<gene>
    <name evidence="1" type="ORF">M9H77_06293</name>
</gene>